<keyword evidence="7 9" id="KW-0482">Metalloprotease</keyword>
<dbReference type="Gene3D" id="3.30.1380.10">
    <property type="match status" value="1"/>
</dbReference>
<keyword evidence="2 9" id="KW-0645">Protease</keyword>
<sequence length="240" mass="27681">MSNSILVKPYQKIPIEENGEPLVPIPLSLFAVESPHPYQKLGADYQGKSPYYIRQGVLQALKKAQTELQQQYPGWKIQIFDAYRPVAVQQFMVDYTFATVLQQKGLKETELSPQQQQDIWQQVYQIWAIPSHNPSTPPPHSTGAALDITLVNEKGNTIDMGGEIDELSDRSHPNYYAKSTIAQEQSYHHNRELLHTVMRGAGFRRHPGEWWHFSLGDQMWAWLYNQEQPKQTIIAYYGRV</sequence>
<evidence type="ECO:0000256" key="7">
    <source>
        <dbReference type="ARBA" id="ARBA00023049"/>
    </source>
</evidence>
<dbReference type="GO" id="GO:0071555">
    <property type="term" value="P:cell wall organization"/>
    <property type="evidence" value="ECO:0007669"/>
    <property type="project" value="UniProtKB-KW"/>
</dbReference>
<gene>
    <name evidence="11" type="ordered locus">PCC7424_4557</name>
</gene>
<comment type="catalytic activity">
    <reaction evidence="1 9 10">
        <text>D-alanyl-D-alanine + H2O = 2 D-alanine</text>
        <dbReference type="Rhea" id="RHEA:20661"/>
        <dbReference type="ChEBI" id="CHEBI:15377"/>
        <dbReference type="ChEBI" id="CHEBI:57416"/>
        <dbReference type="ChEBI" id="CHEBI:57822"/>
        <dbReference type="EC" id="3.4.13.22"/>
    </reaction>
</comment>
<dbReference type="GO" id="GO:0008270">
    <property type="term" value="F:zinc ion binding"/>
    <property type="evidence" value="ECO:0007669"/>
    <property type="project" value="UniProtKB-UniRule"/>
</dbReference>
<feature type="site" description="Transition state stabilizer" evidence="9">
    <location>
        <position position="84"/>
    </location>
</feature>
<feature type="active site" description="Proton donor/acceptor" evidence="9">
    <location>
        <position position="209"/>
    </location>
</feature>
<keyword evidence="6 9" id="KW-0224">Dipeptidase</keyword>
<evidence type="ECO:0000256" key="8">
    <source>
        <dbReference type="ARBA" id="ARBA00023316"/>
    </source>
</evidence>
<dbReference type="EC" id="3.4.13.22" evidence="9 10"/>
<dbReference type="Pfam" id="PF01427">
    <property type="entry name" value="Peptidase_M15"/>
    <property type="match status" value="1"/>
</dbReference>
<dbReference type="EMBL" id="CP001291">
    <property type="protein sequence ID" value="ACK72920.1"/>
    <property type="molecule type" value="Genomic_DNA"/>
</dbReference>
<dbReference type="CDD" id="cd14843">
    <property type="entry name" value="D-Ala-D-Ala_dipeptidase_like"/>
    <property type="match status" value="1"/>
</dbReference>
<dbReference type="eggNOG" id="COG2173">
    <property type="taxonomic scope" value="Bacteria"/>
</dbReference>
<organism evidence="11 12">
    <name type="scientific">Gloeothece citriformis (strain PCC 7424)</name>
    <name type="common">Cyanothece sp. (strain PCC 7424)</name>
    <dbReference type="NCBI Taxonomy" id="65393"/>
    <lineage>
        <taxon>Bacteria</taxon>
        <taxon>Bacillati</taxon>
        <taxon>Cyanobacteriota</taxon>
        <taxon>Cyanophyceae</taxon>
        <taxon>Oscillatoriophycideae</taxon>
        <taxon>Chroococcales</taxon>
        <taxon>Aphanothecaceae</taxon>
        <taxon>Gloeothece</taxon>
        <taxon>Gloeothece citriformis</taxon>
    </lineage>
</organism>
<dbReference type="GO" id="GO:0008237">
    <property type="term" value="F:metallopeptidase activity"/>
    <property type="evidence" value="ECO:0007669"/>
    <property type="project" value="UniProtKB-KW"/>
</dbReference>
<evidence type="ECO:0000313" key="11">
    <source>
        <dbReference type="EMBL" id="ACK72920.1"/>
    </source>
</evidence>
<keyword evidence="5 9" id="KW-0862">Zinc</keyword>
<evidence type="ECO:0000256" key="1">
    <source>
        <dbReference type="ARBA" id="ARBA00001362"/>
    </source>
</evidence>
<keyword evidence="8 10" id="KW-0961">Cell wall biogenesis/degradation</keyword>
<dbReference type="STRING" id="65393.PCC7424_4557"/>
<evidence type="ECO:0000256" key="6">
    <source>
        <dbReference type="ARBA" id="ARBA00022997"/>
    </source>
</evidence>
<keyword evidence="12" id="KW-1185">Reference proteome</keyword>
<evidence type="ECO:0000256" key="10">
    <source>
        <dbReference type="PIRNR" id="PIRNR026671"/>
    </source>
</evidence>
<dbReference type="GO" id="GO:0160237">
    <property type="term" value="F:D-Ala-D-Ala dipeptidase activity"/>
    <property type="evidence" value="ECO:0007669"/>
    <property type="project" value="UniProtKB-EC"/>
</dbReference>
<dbReference type="PIRSF" id="PIRSF026671">
    <property type="entry name" value="AA_dipeptidase"/>
    <property type="match status" value="1"/>
</dbReference>
<dbReference type="AlphaFoldDB" id="B7KAE6"/>
<evidence type="ECO:0000256" key="3">
    <source>
        <dbReference type="ARBA" id="ARBA00022723"/>
    </source>
</evidence>
<feature type="binding site" evidence="9">
    <location>
        <position position="212"/>
    </location>
    <ligand>
        <name>Zn(2+)</name>
        <dbReference type="ChEBI" id="CHEBI:29105"/>
        <note>catalytic</note>
    </ligand>
</feature>
<reference evidence="12" key="1">
    <citation type="journal article" date="2011" name="MBio">
        <title>Novel metabolic attributes of the genus Cyanothece, comprising a group of unicellular nitrogen-fixing Cyanobacteria.</title>
        <authorList>
            <person name="Bandyopadhyay A."/>
            <person name="Elvitigala T."/>
            <person name="Welsh E."/>
            <person name="Stockel J."/>
            <person name="Liberton M."/>
            <person name="Min H."/>
            <person name="Sherman L.A."/>
            <person name="Pakrasi H.B."/>
        </authorList>
    </citation>
    <scope>NUCLEOTIDE SEQUENCE [LARGE SCALE GENOMIC DNA]</scope>
    <source>
        <strain evidence="12">PCC 7424</strain>
    </source>
</reference>
<comment type="similarity">
    <text evidence="9 10">Belongs to the peptidase M15D family.</text>
</comment>
<evidence type="ECO:0000256" key="5">
    <source>
        <dbReference type="ARBA" id="ARBA00022833"/>
    </source>
</evidence>
<accession>B7KAE6</accession>
<dbReference type="GO" id="GO:0006508">
    <property type="term" value="P:proteolysis"/>
    <property type="evidence" value="ECO:0007669"/>
    <property type="project" value="UniProtKB-KW"/>
</dbReference>
<feature type="binding site" evidence="9">
    <location>
        <position position="140"/>
    </location>
    <ligand>
        <name>Zn(2+)</name>
        <dbReference type="ChEBI" id="CHEBI:29105"/>
        <note>catalytic</note>
    </ligand>
</feature>
<evidence type="ECO:0000256" key="4">
    <source>
        <dbReference type="ARBA" id="ARBA00022801"/>
    </source>
</evidence>
<protein>
    <recommendedName>
        <fullName evidence="9 10">D-alanyl-D-alanine dipeptidase</fullName>
        <shortName evidence="9 10">D-Ala-D-Ala dipeptidase</shortName>
        <ecNumber evidence="9 10">3.4.13.22</ecNumber>
    </recommendedName>
</protein>
<evidence type="ECO:0000256" key="2">
    <source>
        <dbReference type="ARBA" id="ARBA00022670"/>
    </source>
</evidence>
<comment type="function">
    <text evidence="9 10">Catalyzes hydrolysis of the D-alanyl-D-alanine dipeptide.</text>
</comment>
<dbReference type="Proteomes" id="UP000002384">
    <property type="component" value="Chromosome"/>
</dbReference>
<feature type="binding site" evidence="9">
    <location>
        <position position="147"/>
    </location>
    <ligand>
        <name>Zn(2+)</name>
        <dbReference type="ChEBI" id="CHEBI:29105"/>
        <note>catalytic</note>
    </ligand>
</feature>
<keyword evidence="4 9" id="KW-0378">Hydrolase</keyword>
<evidence type="ECO:0000256" key="9">
    <source>
        <dbReference type="HAMAP-Rule" id="MF_01924"/>
    </source>
</evidence>
<dbReference type="PANTHER" id="PTHR43126:SF2">
    <property type="entry name" value="D-ALANYL-D-ALANINE DIPEPTIDASE"/>
    <property type="match status" value="1"/>
</dbReference>
<dbReference type="InterPro" id="IPR009045">
    <property type="entry name" value="Zn_M74/Hedgehog-like"/>
</dbReference>
<dbReference type="PANTHER" id="PTHR43126">
    <property type="entry name" value="D-ALANYL-D-ALANINE DIPEPTIDASE"/>
    <property type="match status" value="1"/>
</dbReference>
<dbReference type="InterPro" id="IPR000755">
    <property type="entry name" value="A_A_dipeptidase"/>
</dbReference>
<proteinExistence type="inferred from homology"/>
<dbReference type="KEGG" id="cyc:PCC7424_4557"/>
<dbReference type="SUPFAM" id="SSF55166">
    <property type="entry name" value="Hedgehog/DD-peptidase"/>
    <property type="match status" value="1"/>
</dbReference>
<comment type="cofactor">
    <cofactor evidence="9">
        <name>Zn(2+)</name>
        <dbReference type="ChEBI" id="CHEBI:29105"/>
    </cofactor>
    <text evidence="9">Binds 1 zinc ion per subunit.</text>
</comment>
<dbReference type="HAMAP" id="MF_01924">
    <property type="entry name" value="A_A_dipeptidase"/>
    <property type="match status" value="1"/>
</dbReference>
<keyword evidence="3 9" id="KW-0479">Metal-binding</keyword>
<name>B7KAE6_GLOC7</name>
<evidence type="ECO:0000313" key="12">
    <source>
        <dbReference type="Proteomes" id="UP000002384"/>
    </source>
</evidence>
<dbReference type="HOGENOM" id="CLU_060744_2_2_3"/>